<protein>
    <submittedName>
        <fullName evidence="1">TIGR00266 family protein</fullName>
    </submittedName>
</protein>
<dbReference type="Gene3D" id="3.60.160.10">
    <property type="entry name" value="Mitochondrial biogenesis AIM24"/>
    <property type="match status" value="1"/>
</dbReference>
<dbReference type="SUPFAM" id="SSF51219">
    <property type="entry name" value="TRAP-like"/>
    <property type="match status" value="1"/>
</dbReference>
<dbReference type="AlphaFoldDB" id="A0A1H6Q352"/>
<dbReference type="InterPro" id="IPR036983">
    <property type="entry name" value="AIM24_sf"/>
</dbReference>
<dbReference type="PANTHER" id="PTHR43657">
    <property type="entry name" value="TRYPTOPHAN RNA-BINDING ATTENUATOR PROTEIN-LIKE PROTEIN"/>
    <property type="match status" value="1"/>
</dbReference>
<dbReference type="Pfam" id="PF01987">
    <property type="entry name" value="AIM24"/>
    <property type="match status" value="1"/>
</dbReference>
<evidence type="ECO:0000313" key="2">
    <source>
        <dbReference type="Proteomes" id="UP000199702"/>
    </source>
</evidence>
<dbReference type="InterPro" id="IPR002838">
    <property type="entry name" value="AIM24"/>
</dbReference>
<dbReference type="PANTHER" id="PTHR43657:SF1">
    <property type="entry name" value="ALTERED INHERITANCE OF MITOCHONDRIA PROTEIN 24, MITOCHONDRIAL"/>
    <property type="match status" value="1"/>
</dbReference>
<dbReference type="NCBIfam" id="TIGR00266">
    <property type="entry name" value="TIGR00266 family protein"/>
    <property type="match status" value="1"/>
</dbReference>
<proteinExistence type="predicted"/>
<dbReference type="STRING" id="402734.SAMN05660918_0234"/>
<gene>
    <name evidence="1" type="ORF">SAMN05660918_0234</name>
</gene>
<reference evidence="2" key="1">
    <citation type="submission" date="2016-10" db="EMBL/GenBank/DDBJ databases">
        <authorList>
            <person name="Varghese N."/>
            <person name="Submissions S."/>
        </authorList>
    </citation>
    <scope>NUCLEOTIDE SEQUENCE [LARGE SCALE GENOMIC DNA]</scope>
    <source>
        <strain evidence="2">DSM 17934</strain>
    </source>
</reference>
<evidence type="ECO:0000313" key="1">
    <source>
        <dbReference type="EMBL" id="SEI38258.1"/>
    </source>
</evidence>
<accession>A0A1H6Q352</accession>
<sequence length="228" mass="25099">MEVQDKKGFNYKMDCKPDFGFVTVTIPSGEKLKVEAAAMATMDTNIEMKTSLKGGFGRFLTGESLFLNEFSAKNGSGEIQIAPACPGDVEHIYLQNEVIYLQNTAFLASGINVATESKFQGLVKGFFSGENLFLIKCSGEGDLWFNSYGGIMEINVEDGYVVDTGHIVGFTEGLTYDISRVGGYKSLFFSGEGLVCRFSGSGKVWIQTRKIVPFANWTFPFRPTKNNK</sequence>
<dbReference type="RefSeq" id="WP_091306496.1">
    <property type="nucleotide sequence ID" value="NZ_CBCSJU010000001.1"/>
</dbReference>
<name>A0A1H6Q352_9FLAO</name>
<dbReference type="EMBL" id="FNYA01000001">
    <property type="protein sequence ID" value="SEI38258.1"/>
    <property type="molecule type" value="Genomic_DNA"/>
</dbReference>
<dbReference type="OrthoDB" id="9779518at2"/>
<dbReference type="InterPro" id="IPR016031">
    <property type="entry name" value="Trp_RNA-bd_attenuator-like_dom"/>
</dbReference>
<keyword evidence="2" id="KW-1185">Reference proteome</keyword>
<organism evidence="1 2">
    <name type="scientific">Flavobacterium terrigena</name>
    <dbReference type="NCBI Taxonomy" id="402734"/>
    <lineage>
        <taxon>Bacteria</taxon>
        <taxon>Pseudomonadati</taxon>
        <taxon>Bacteroidota</taxon>
        <taxon>Flavobacteriia</taxon>
        <taxon>Flavobacteriales</taxon>
        <taxon>Flavobacteriaceae</taxon>
        <taxon>Flavobacterium</taxon>
    </lineage>
</organism>
<dbReference type="Proteomes" id="UP000199702">
    <property type="component" value="Unassembled WGS sequence"/>
</dbReference>